<feature type="domain" description="Glycosyltransferase 2-like" evidence="1">
    <location>
        <begin position="4"/>
        <end position="160"/>
    </location>
</feature>
<dbReference type="PANTHER" id="PTHR22916">
    <property type="entry name" value="GLYCOSYLTRANSFERASE"/>
    <property type="match status" value="1"/>
</dbReference>
<dbReference type="Gene3D" id="3.90.550.10">
    <property type="entry name" value="Spore Coat Polysaccharide Biosynthesis Protein SpsA, Chain A"/>
    <property type="match status" value="1"/>
</dbReference>
<evidence type="ECO:0000259" key="1">
    <source>
        <dbReference type="Pfam" id="PF00535"/>
    </source>
</evidence>
<dbReference type="RefSeq" id="WP_057829283.1">
    <property type="nucleotide sequence ID" value="NZ_AYZE01000014.1"/>
</dbReference>
<protein>
    <recommendedName>
        <fullName evidence="1">Glycosyltransferase 2-like domain-containing protein</fullName>
    </recommendedName>
</protein>
<dbReference type="Proteomes" id="UP000051131">
    <property type="component" value="Unassembled WGS sequence"/>
</dbReference>
<dbReference type="AlphaFoldDB" id="A0A0R2CHX2"/>
<dbReference type="PATRIC" id="fig|1423729.3.peg.1089"/>
<name>A0A0R2CHX2_9LACO</name>
<dbReference type="GO" id="GO:0016758">
    <property type="term" value="F:hexosyltransferase activity"/>
    <property type="evidence" value="ECO:0007669"/>
    <property type="project" value="UniProtKB-ARBA"/>
</dbReference>
<dbReference type="OrthoDB" id="9802649at2"/>
<reference evidence="2 3" key="1">
    <citation type="journal article" date="2015" name="Genome Announc.">
        <title>Expanding the biotechnology potential of lactobacilli through comparative genomics of 213 strains and associated genera.</title>
        <authorList>
            <person name="Sun Z."/>
            <person name="Harris H.M."/>
            <person name="McCann A."/>
            <person name="Guo C."/>
            <person name="Argimon S."/>
            <person name="Zhang W."/>
            <person name="Yang X."/>
            <person name="Jeffery I.B."/>
            <person name="Cooney J.C."/>
            <person name="Kagawa T.F."/>
            <person name="Liu W."/>
            <person name="Song Y."/>
            <person name="Salvetti E."/>
            <person name="Wrobel A."/>
            <person name="Rasinkangas P."/>
            <person name="Parkhill J."/>
            <person name="Rea M.C."/>
            <person name="O'Sullivan O."/>
            <person name="Ritari J."/>
            <person name="Douillard F.P."/>
            <person name="Paul Ross R."/>
            <person name="Yang R."/>
            <person name="Briner A.E."/>
            <person name="Felis G.E."/>
            <person name="de Vos W.M."/>
            <person name="Barrangou R."/>
            <person name="Klaenhammer T.R."/>
            <person name="Caufield P.W."/>
            <person name="Cui Y."/>
            <person name="Zhang H."/>
            <person name="O'Toole P.W."/>
        </authorList>
    </citation>
    <scope>NUCLEOTIDE SEQUENCE [LARGE SCALE GENOMIC DNA]</scope>
    <source>
        <strain evidence="2 3">DSM 21116</strain>
    </source>
</reference>
<sequence>MKISIVMSTYNGEKFITEQLDSLRNQTLAANEVLIIDDCSTDKTVDIIKKYINKYQLTAWNIDVNQKNLGWRQNFMNGIWRSSGELVFTCDQDDIWRKDKLAIMNKIMEENPKITLLTSNYQEFYEDEHTVSGPWENDKKLHKISLPNNYLLVKSPGCTHCIRRSLVDLSKKYWQPAYPHDALFWRLAIFSDGLYTYTDTLINWRKHTSSAFAKEGRNLKTIGEKKKWIKTAQAFQKTLENFLTNDVNSNTLHQLSVLKRNAKWLNIRYNFYDSKNIFTGIRLGFYWDCCPRYRQYLGDWYLIFIKRK</sequence>
<dbReference type="InterPro" id="IPR001173">
    <property type="entry name" value="Glyco_trans_2-like"/>
</dbReference>
<dbReference type="Pfam" id="PF00535">
    <property type="entry name" value="Glycos_transf_2"/>
    <property type="match status" value="1"/>
</dbReference>
<dbReference type="EMBL" id="AYZE01000014">
    <property type="protein sequence ID" value="KRM91079.1"/>
    <property type="molecule type" value="Genomic_DNA"/>
</dbReference>
<dbReference type="STRING" id="1423729.FC80_GL001075"/>
<comment type="caution">
    <text evidence="2">The sequence shown here is derived from an EMBL/GenBank/DDBJ whole genome shotgun (WGS) entry which is preliminary data.</text>
</comment>
<dbReference type="SUPFAM" id="SSF53448">
    <property type="entry name" value="Nucleotide-diphospho-sugar transferases"/>
    <property type="match status" value="1"/>
</dbReference>
<evidence type="ECO:0000313" key="3">
    <source>
        <dbReference type="Proteomes" id="UP000051131"/>
    </source>
</evidence>
<keyword evidence="3" id="KW-1185">Reference proteome</keyword>
<dbReference type="PANTHER" id="PTHR22916:SF3">
    <property type="entry name" value="UDP-GLCNAC:BETAGAL BETA-1,3-N-ACETYLGLUCOSAMINYLTRANSFERASE-LIKE PROTEIN 1"/>
    <property type="match status" value="1"/>
</dbReference>
<evidence type="ECO:0000313" key="2">
    <source>
        <dbReference type="EMBL" id="KRM91079.1"/>
    </source>
</evidence>
<dbReference type="InterPro" id="IPR029044">
    <property type="entry name" value="Nucleotide-diphossugar_trans"/>
</dbReference>
<organism evidence="2 3">
    <name type="scientific">Liquorilactobacillus cacaonum DSM 21116</name>
    <dbReference type="NCBI Taxonomy" id="1423729"/>
    <lineage>
        <taxon>Bacteria</taxon>
        <taxon>Bacillati</taxon>
        <taxon>Bacillota</taxon>
        <taxon>Bacilli</taxon>
        <taxon>Lactobacillales</taxon>
        <taxon>Lactobacillaceae</taxon>
        <taxon>Liquorilactobacillus</taxon>
    </lineage>
</organism>
<accession>A0A0R2CHX2</accession>
<proteinExistence type="predicted"/>
<gene>
    <name evidence="2" type="ORF">FC80_GL001075</name>
</gene>